<feature type="region of interest" description="Disordered" evidence="1">
    <location>
        <begin position="360"/>
        <end position="382"/>
    </location>
</feature>
<feature type="region of interest" description="Disordered" evidence="1">
    <location>
        <begin position="957"/>
        <end position="1026"/>
    </location>
</feature>
<proteinExistence type="predicted"/>
<feature type="region of interest" description="Disordered" evidence="1">
    <location>
        <begin position="576"/>
        <end position="598"/>
    </location>
</feature>
<dbReference type="Proteomes" id="UP001438707">
    <property type="component" value="Unassembled WGS sequence"/>
</dbReference>
<evidence type="ECO:0000313" key="2">
    <source>
        <dbReference type="EMBL" id="KAK9840024.1"/>
    </source>
</evidence>
<feature type="compositionally biased region" description="Polar residues" evidence="1">
    <location>
        <begin position="1014"/>
        <end position="1026"/>
    </location>
</feature>
<gene>
    <name evidence="2" type="ORF">WJX74_002281</name>
</gene>
<dbReference type="SUPFAM" id="SSF56112">
    <property type="entry name" value="Protein kinase-like (PK-like)"/>
    <property type="match status" value="1"/>
</dbReference>
<name>A0AAW1S2L7_9CHLO</name>
<dbReference type="InterPro" id="IPR011009">
    <property type="entry name" value="Kinase-like_dom_sf"/>
</dbReference>
<feature type="region of interest" description="Disordered" evidence="1">
    <location>
        <begin position="621"/>
        <end position="643"/>
    </location>
</feature>
<sequence>MPVDKAGLQALVRREAVDVAEKHKLLLLAAKAELWDGLEEEEVLGVLRLALAETASGAARPGLADDSSWKRILKAPSLMAQNTALMELQVPEDPFFLMHRPAKARAIPIALMHPLFGSFLDIANGRDGHPTHQDYETAVALCHEFSKFYAEEDERMTAVRAVLERRLEIKLPRLKIDSPAKRGRNPTTNGTAYCDEKEKWAYFWLEVKLEVGMGLADPLAESLGYVWWHTRLQERTHLLLPALIFEQFGPFMRISGVVNDGEHLASEPLTTAVHMLDLRPHQPHLMHTMALACRGLRETEQALYDGYENGTLQSSEASQLPYPLRDPAASKLPVAASKLPAAAVQEQLLVQRGDLPGAVDEQQRRTKQLPAQPQASATVDDRAGTVSKRSIIRVDAYPGVPDKLLYLCTGADGSQTVVKFTTEYCLRLHELLSDADLAPEFMDSEHLDGGWFKVEMQFLDPDEWTSFQEVLDEGDRNRIELARAAIVPCLDRLHSMPGGPWVWGDARPPNIMLRWSKENDQPEVRFIDFDSSGREGEALYPGFRNPRAPSPPGVASHLRMMCSHDAELLQACIEQAKDQPRPGPRRRRSSTALPALSDGGTAGVRIIMRPPVKGRPIRPALRSIHLPARPGSHTARSSPTTADMEADHEHLLTPYNWTVLKLGVVSLYRSITHPYNQQKMKRFLKPILIACLAVFLSGKTLAVPVQGLAWGIEMLSMARVKQARSAELGQGYLDDAVAFVPMIAMLIIRSFFRHPMYKCFIHMLREINPQLSNRLETSGRLRNPDASRSGLSRLQRRWDTALKLLSLSLMIYTWRRLPVVGKLASPVVHLVTWRKLVGPRRAAILAVVAMLPFLEHWALRIVEVWRAAHILGEELLGDYITRSVPHAERKKWWRQHGLTVTVFLVPHVALMSLPMLGPLAFIPVQAAAAWLVDLIESEAGPQPLRPDFQAHKAAELTPLSHTPPPGSKQQWNNPNPPGSTHKWTNPDPSELPQDQGSGAMQQHGRAQYTGIPHTASQYPGGQYPAN</sequence>
<dbReference type="AlphaFoldDB" id="A0AAW1S2L7"/>
<dbReference type="EMBL" id="JALJOS010000004">
    <property type="protein sequence ID" value="KAK9840024.1"/>
    <property type="molecule type" value="Genomic_DNA"/>
</dbReference>
<reference evidence="2 3" key="1">
    <citation type="journal article" date="2024" name="Nat. Commun.">
        <title>Phylogenomics reveals the evolutionary origins of lichenization in chlorophyte algae.</title>
        <authorList>
            <person name="Puginier C."/>
            <person name="Libourel C."/>
            <person name="Otte J."/>
            <person name="Skaloud P."/>
            <person name="Haon M."/>
            <person name="Grisel S."/>
            <person name="Petersen M."/>
            <person name="Berrin J.G."/>
            <person name="Delaux P.M."/>
            <person name="Dal Grande F."/>
            <person name="Keller J."/>
        </authorList>
    </citation>
    <scope>NUCLEOTIDE SEQUENCE [LARGE SCALE GENOMIC DNA]</scope>
    <source>
        <strain evidence="2 3">SAG 2145</strain>
    </source>
</reference>
<dbReference type="PANTHER" id="PTHR38421:SF1">
    <property type="entry name" value="TRANSMEMBRANE PROTEIN"/>
    <property type="match status" value="1"/>
</dbReference>
<dbReference type="PANTHER" id="PTHR38421">
    <property type="entry name" value="TRANSMEMBRANE PROTEIN USGS"/>
    <property type="match status" value="1"/>
</dbReference>
<evidence type="ECO:0000256" key="1">
    <source>
        <dbReference type="SAM" id="MobiDB-lite"/>
    </source>
</evidence>
<organism evidence="2 3">
    <name type="scientific">Apatococcus lobatus</name>
    <dbReference type="NCBI Taxonomy" id="904363"/>
    <lineage>
        <taxon>Eukaryota</taxon>
        <taxon>Viridiplantae</taxon>
        <taxon>Chlorophyta</taxon>
        <taxon>core chlorophytes</taxon>
        <taxon>Trebouxiophyceae</taxon>
        <taxon>Chlorellales</taxon>
        <taxon>Chlorellaceae</taxon>
        <taxon>Apatococcus</taxon>
    </lineage>
</organism>
<comment type="caution">
    <text evidence="2">The sequence shown here is derived from an EMBL/GenBank/DDBJ whole genome shotgun (WGS) entry which is preliminary data.</text>
</comment>
<feature type="compositionally biased region" description="Polar residues" evidence="1">
    <location>
        <begin position="981"/>
        <end position="1000"/>
    </location>
</feature>
<keyword evidence="3" id="KW-1185">Reference proteome</keyword>
<protein>
    <submittedName>
        <fullName evidence="2">Uncharacterized protein</fullName>
    </submittedName>
</protein>
<accession>A0AAW1S2L7</accession>
<evidence type="ECO:0000313" key="3">
    <source>
        <dbReference type="Proteomes" id="UP001438707"/>
    </source>
</evidence>